<proteinExistence type="predicted"/>
<sequence>MNISEETRKPIIGLCQTMCPEREIKLRESEKLLHWLELKGGRKSREHRADRRLVIKEYLRPAAGKYGPKPAELRPGPVLLKTTSHLIKKKFSARHFESFEVLKVAASICFTKDYVYIVHKPNSVVPLSEHQWHEVYGFVFDRLRAVRQDMTIQQIQDSCGVRILEHATRIMIFANYRLCQEPLTNFDPNINATHIQESLKKLLNLYEDASNCRCNMAEFVSIYLLFNLCSTEALQYGLTVKKSLKQSLHIMCSAYNNKALSVPVKEISSILQLNNEEHTKSLLELCGLEVIPGKGVRFMKASFQSDVLMPRTLHDSVEEDLQWEDISRLLLGNDCQCLTSDDT</sequence>
<dbReference type="Pfam" id="PF03399">
    <property type="entry name" value="SAC3_GANP"/>
    <property type="match status" value="2"/>
</dbReference>
<dbReference type="EMBL" id="JAODUP010000106">
    <property type="protein sequence ID" value="KAK2162007.1"/>
    <property type="molecule type" value="Genomic_DNA"/>
</dbReference>
<evidence type="ECO:0000313" key="2">
    <source>
        <dbReference type="EMBL" id="KAK2162007.1"/>
    </source>
</evidence>
<accession>A0AAD9N9G0</accession>
<feature type="domain" description="SAC3/GANP/THP3 conserved" evidence="1">
    <location>
        <begin position="122"/>
        <end position="248"/>
    </location>
</feature>
<dbReference type="PANTHER" id="PTHR12436">
    <property type="entry name" value="80 KDA MCM3-ASSOCIATED PROTEIN"/>
    <property type="match status" value="1"/>
</dbReference>
<name>A0AAD9N9G0_9ANNE</name>
<dbReference type="AlphaFoldDB" id="A0AAD9N9G0"/>
<keyword evidence="3" id="KW-1185">Reference proteome</keyword>
<protein>
    <recommendedName>
        <fullName evidence="1">SAC3/GANP/THP3 conserved domain-containing protein</fullName>
    </recommendedName>
</protein>
<evidence type="ECO:0000259" key="1">
    <source>
        <dbReference type="Pfam" id="PF03399"/>
    </source>
</evidence>
<dbReference type="GO" id="GO:0005819">
    <property type="term" value="C:spindle"/>
    <property type="evidence" value="ECO:0007669"/>
    <property type="project" value="TreeGrafter"/>
</dbReference>
<comment type="caution">
    <text evidence="2">The sequence shown here is derived from an EMBL/GenBank/DDBJ whole genome shotgun (WGS) entry which is preliminary data.</text>
</comment>
<dbReference type="InterPro" id="IPR005062">
    <property type="entry name" value="SAC3/GANP/THP3_conserved"/>
</dbReference>
<organism evidence="2 3">
    <name type="scientific">Paralvinella palmiformis</name>
    <dbReference type="NCBI Taxonomy" id="53620"/>
    <lineage>
        <taxon>Eukaryota</taxon>
        <taxon>Metazoa</taxon>
        <taxon>Spiralia</taxon>
        <taxon>Lophotrochozoa</taxon>
        <taxon>Annelida</taxon>
        <taxon>Polychaeta</taxon>
        <taxon>Sedentaria</taxon>
        <taxon>Canalipalpata</taxon>
        <taxon>Terebellida</taxon>
        <taxon>Terebelliformia</taxon>
        <taxon>Alvinellidae</taxon>
        <taxon>Paralvinella</taxon>
    </lineage>
</organism>
<dbReference type="GO" id="GO:0051225">
    <property type="term" value="P:spindle assembly"/>
    <property type="evidence" value="ECO:0007669"/>
    <property type="project" value="TreeGrafter"/>
</dbReference>
<dbReference type="PANTHER" id="PTHR12436:SF38">
    <property type="entry name" value="SAC3 DOMAIN-CONTAINING PROTEIN 1"/>
    <property type="match status" value="1"/>
</dbReference>
<dbReference type="InterPro" id="IPR045107">
    <property type="entry name" value="SAC3/GANP/THP3"/>
</dbReference>
<dbReference type="GO" id="GO:0051298">
    <property type="term" value="P:centrosome duplication"/>
    <property type="evidence" value="ECO:0007669"/>
    <property type="project" value="TreeGrafter"/>
</dbReference>
<dbReference type="GO" id="GO:0005813">
    <property type="term" value="C:centrosome"/>
    <property type="evidence" value="ECO:0007669"/>
    <property type="project" value="TreeGrafter"/>
</dbReference>
<evidence type="ECO:0000313" key="3">
    <source>
        <dbReference type="Proteomes" id="UP001208570"/>
    </source>
</evidence>
<dbReference type="Proteomes" id="UP001208570">
    <property type="component" value="Unassembled WGS sequence"/>
</dbReference>
<reference evidence="2" key="1">
    <citation type="journal article" date="2023" name="Mol. Biol. Evol.">
        <title>Third-Generation Sequencing Reveals the Adaptive Role of the Epigenome in Three Deep-Sea Polychaetes.</title>
        <authorList>
            <person name="Perez M."/>
            <person name="Aroh O."/>
            <person name="Sun Y."/>
            <person name="Lan Y."/>
            <person name="Juniper S.K."/>
            <person name="Young C.R."/>
            <person name="Angers B."/>
            <person name="Qian P.Y."/>
        </authorList>
    </citation>
    <scope>NUCLEOTIDE SEQUENCE</scope>
    <source>
        <strain evidence="2">P08H-3</strain>
    </source>
</reference>
<dbReference type="GO" id="GO:0005634">
    <property type="term" value="C:nucleus"/>
    <property type="evidence" value="ECO:0007669"/>
    <property type="project" value="TreeGrafter"/>
</dbReference>
<dbReference type="Gene3D" id="1.25.40.990">
    <property type="match status" value="1"/>
</dbReference>
<gene>
    <name evidence="2" type="ORF">LSH36_106g00048</name>
</gene>
<feature type="domain" description="SAC3/GANP/THP3 conserved" evidence="1">
    <location>
        <begin position="18"/>
        <end position="89"/>
    </location>
</feature>